<name>A0A644WPI9_9ZZZZ</name>
<comment type="caution">
    <text evidence="2">The sequence shown here is derived from an EMBL/GenBank/DDBJ whole genome shotgun (WGS) entry which is preliminary data.</text>
</comment>
<organism evidence="2">
    <name type="scientific">bioreactor metagenome</name>
    <dbReference type="NCBI Taxonomy" id="1076179"/>
    <lineage>
        <taxon>unclassified sequences</taxon>
        <taxon>metagenomes</taxon>
        <taxon>ecological metagenomes</taxon>
    </lineage>
</organism>
<sequence length="265" mass="30704">MNVYNLNQAEDLIRTLRKFYQTVRIRDAESRQIIFEELGIKSLDNEFEEIPALSNVVLSIHKNAQRLEAPITIDGQSCILELIQPQHYGNDKASLQQLKELVFIDSLTNLYNRRFIDEQLPIDLKWAFRNDEPISFIYADIDLFKKINDQYGHVIGDQILTGTADVFQQLFRRKDGWLARYGGDEFLFCLPEINQKTAIQIADRLRNVIAEKEYCYDKGSLSITCSFGVQTIDRTSGVQTVNDLIEMLDKKLYQAKRKGKNRVIS</sequence>
<reference evidence="2" key="1">
    <citation type="submission" date="2019-08" db="EMBL/GenBank/DDBJ databases">
        <authorList>
            <person name="Kucharzyk K."/>
            <person name="Murdoch R.W."/>
            <person name="Higgins S."/>
            <person name="Loffler F."/>
        </authorList>
    </citation>
    <scope>NUCLEOTIDE SEQUENCE</scope>
</reference>
<dbReference type="Gene3D" id="3.30.70.270">
    <property type="match status" value="1"/>
</dbReference>
<dbReference type="PANTHER" id="PTHR45138:SF9">
    <property type="entry name" value="DIGUANYLATE CYCLASE DGCM-RELATED"/>
    <property type="match status" value="1"/>
</dbReference>
<evidence type="ECO:0000313" key="2">
    <source>
        <dbReference type="EMBL" id="MPM05567.1"/>
    </source>
</evidence>
<dbReference type="CDD" id="cd01949">
    <property type="entry name" value="GGDEF"/>
    <property type="match status" value="1"/>
</dbReference>
<dbReference type="InterPro" id="IPR029787">
    <property type="entry name" value="Nucleotide_cyclase"/>
</dbReference>
<gene>
    <name evidence="2" type="ORF">SDC9_51857</name>
</gene>
<dbReference type="Pfam" id="PF00990">
    <property type="entry name" value="GGDEF"/>
    <property type="match status" value="1"/>
</dbReference>
<evidence type="ECO:0000259" key="1">
    <source>
        <dbReference type="PROSITE" id="PS50887"/>
    </source>
</evidence>
<dbReference type="GO" id="GO:0052621">
    <property type="term" value="F:diguanylate cyclase activity"/>
    <property type="evidence" value="ECO:0007669"/>
    <property type="project" value="TreeGrafter"/>
</dbReference>
<dbReference type="EMBL" id="VSSQ01001145">
    <property type="protein sequence ID" value="MPM05567.1"/>
    <property type="molecule type" value="Genomic_DNA"/>
</dbReference>
<dbReference type="PROSITE" id="PS50887">
    <property type="entry name" value="GGDEF"/>
    <property type="match status" value="1"/>
</dbReference>
<dbReference type="NCBIfam" id="TIGR00254">
    <property type="entry name" value="GGDEF"/>
    <property type="match status" value="1"/>
</dbReference>
<dbReference type="InterPro" id="IPR050469">
    <property type="entry name" value="Diguanylate_Cyclase"/>
</dbReference>
<accession>A0A644WPI9</accession>
<dbReference type="FunFam" id="3.30.70.270:FF:000001">
    <property type="entry name" value="Diguanylate cyclase domain protein"/>
    <property type="match status" value="1"/>
</dbReference>
<dbReference type="InterPro" id="IPR000160">
    <property type="entry name" value="GGDEF_dom"/>
</dbReference>
<dbReference type="AlphaFoldDB" id="A0A644WPI9"/>
<proteinExistence type="predicted"/>
<dbReference type="SUPFAM" id="SSF55073">
    <property type="entry name" value="Nucleotide cyclase"/>
    <property type="match status" value="1"/>
</dbReference>
<dbReference type="PANTHER" id="PTHR45138">
    <property type="entry name" value="REGULATORY COMPONENTS OF SENSORY TRANSDUCTION SYSTEM"/>
    <property type="match status" value="1"/>
</dbReference>
<dbReference type="InterPro" id="IPR043128">
    <property type="entry name" value="Rev_trsase/Diguanyl_cyclase"/>
</dbReference>
<dbReference type="SMART" id="SM00267">
    <property type="entry name" value="GGDEF"/>
    <property type="match status" value="1"/>
</dbReference>
<feature type="domain" description="GGDEF" evidence="1">
    <location>
        <begin position="132"/>
        <end position="265"/>
    </location>
</feature>
<protein>
    <recommendedName>
        <fullName evidence="1">GGDEF domain-containing protein</fullName>
    </recommendedName>
</protein>